<dbReference type="PROSITE" id="PS51819">
    <property type="entry name" value="VOC"/>
    <property type="match status" value="1"/>
</dbReference>
<dbReference type="PANTHER" id="PTHR39175">
    <property type="entry name" value="FAMILY PROTEIN, PUTATIVE (AFU_ORTHOLOGUE AFUA_3G15060)-RELATED"/>
    <property type="match status" value="1"/>
</dbReference>
<evidence type="ECO:0000313" key="2">
    <source>
        <dbReference type="EMBL" id="MFC5724953.1"/>
    </source>
</evidence>
<accession>A0ABW0ZDA3</accession>
<feature type="domain" description="VOC" evidence="1">
    <location>
        <begin position="4"/>
        <end position="120"/>
    </location>
</feature>
<dbReference type="SUPFAM" id="SSF54593">
    <property type="entry name" value="Glyoxalase/Bleomycin resistance protein/Dihydroxybiphenyl dioxygenase"/>
    <property type="match status" value="1"/>
</dbReference>
<organism evidence="2 3">
    <name type="scientific">Streptomyces gamaensis</name>
    <dbReference type="NCBI Taxonomy" id="1763542"/>
    <lineage>
        <taxon>Bacteria</taxon>
        <taxon>Bacillati</taxon>
        <taxon>Actinomycetota</taxon>
        <taxon>Actinomycetes</taxon>
        <taxon>Kitasatosporales</taxon>
        <taxon>Streptomycetaceae</taxon>
        <taxon>Streptomyces</taxon>
    </lineage>
</organism>
<dbReference type="PANTHER" id="PTHR39175:SF1">
    <property type="entry name" value="FAMILY PROTEIN, PUTATIVE (AFU_ORTHOLOGUE AFUA_3G15060)-RELATED"/>
    <property type="match status" value="1"/>
</dbReference>
<protein>
    <submittedName>
        <fullName evidence="2">Glyoxalase</fullName>
    </submittedName>
</protein>
<name>A0ABW0ZDA3_9ACTN</name>
<evidence type="ECO:0000313" key="3">
    <source>
        <dbReference type="Proteomes" id="UP001596083"/>
    </source>
</evidence>
<dbReference type="Proteomes" id="UP001596083">
    <property type="component" value="Unassembled WGS sequence"/>
</dbReference>
<gene>
    <name evidence="2" type="ORF">ACFP1Z_32895</name>
</gene>
<dbReference type="Gene3D" id="3.10.180.10">
    <property type="entry name" value="2,3-Dihydroxybiphenyl 1,2-Dioxygenase, domain 1"/>
    <property type="match status" value="1"/>
</dbReference>
<proteinExistence type="predicted"/>
<sequence length="122" mass="13446">MLTAFDHVQLAAPAGTEELLRGFYVDVLGMREIPRPRALDGRGGCWFAAGDDTVRLHLGIEERFLPATDACPGLRVRGIEAFAAWLAAHGAPVAWDDSLPGHRRFRSEDPVGNRLWFVEPVP</sequence>
<comment type="caution">
    <text evidence="2">The sequence shown here is derived from an EMBL/GenBank/DDBJ whole genome shotgun (WGS) entry which is preliminary data.</text>
</comment>
<dbReference type="InterPro" id="IPR037523">
    <property type="entry name" value="VOC_core"/>
</dbReference>
<reference evidence="3" key="1">
    <citation type="journal article" date="2019" name="Int. J. Syst. Evol. Microbiol.">
        <title>The Global Catalogue of Microorganisms (GCM) 10K type strain sequencing project: providing services to taxonomists for standard genome sequencing and annotation.</title>
        <authorList>
            <consortium name="The Broad Institute Genomics Platform"/>
            <consortium name="The Broad Institute Genome Sequencing Center for Infectious Disease"/>
            <person name="Wu L."/>
            <person name="Ma J."/>
        </authorList>
    </citation>
    <scope>NUCLEOTIDE SEQUENCE [LARGE SCALE GENOMIC DNA]</scope>
    <source>
        <strain evidence="3">CGMCC 4.7304</strain>
    </source>
</reference>
<dbReference type="EMBL" id="JBHSPB010000040">
    <property type="protein sequence ID" value="MFC5724953.1"/>
    <property type="molecule type" value="Genomic_DNA"/>
</dbReference>
<keyword evidence="3" id="KW-1185">Reference proteome</keyword>
<dbReference type="RefSeq" id="WP_390321622.1">
    <property type="nucleotide sequence ID" value="NZ_JBHSPB010000040.1"/>
</dbReference>
<evidence type="ECO:0000259" key="1">
    <source>
        <dbReference type="PROSITE" id="PS51819"/>
    </source>
</evidence>
<dbReference type="InterPro" id="IPR029068">
    <property type="entry name" value="Glyas_Bleomycin-R_OHBP_Dase"/>
</dbReference>